<dbReference type="AlphaFoldDB" id="A0A382AV50"/>
<dbReference type="Pfam" id="PF09215">
    <property type="entry name" value="Phage-Gp8"/>
    <property type="match status" value="1"/>
</dbReference>
<dbReference type="Gene3D" id="2.60.340.10">
    <property type="entry name" value="baseplate structural protein gp8, domain 1"/>
    <property type="match status" value="1"/>
</dbReference>
<feature type="non-terminal residue" evidence="2">
    <location>
        <position position="450"/>
    </location>
</feature>
<evidence type="ECO:0000313" key="2">
    <source>
        <dbReference type="EMBL" id="SVB05440.1"/>
    </source>
</evidence>
<sequence>MSAIITEKFRLHNAEQFYESFSEASKSTYYLFIGKSTAFTTATTGGSDSSPPTPADAVGEEEFYAWDSMLAAKNIASSDVTYALPRRNWTNGTVYDMYKHNISSSNTATSGASNIYDSTFYFKTTDNRIYKVLDNNSGATYSGSEPTSESTSPFALGGYILKYMYSITSSEAAKYLTTDFMPVSTDSTVSAAVTDGKIESLAVTAGSGYTNATYYSPIQGDGTSAGTSSGAIVRITVSGGAIADFGLTAGTDTTIHDAGAAYTYGTIKLDNLFSDSSLSSSASIGSGSGGAIEVIISPKNGHGYDAVAELGGHYVMSATTLTQAENDDITTSNDFRQVGIIVDPTTYGTSTVATASTARQTYIVKFDSSSGTFEADETIVQTSTGAVGKVVEWDSTRSLLYYQQERFGDYGTNNTTSDFTLFSGANTITGSTSGATGTPSTTTETVTLAN</sequence>
<name>A0A382AV50_9ZZZZ</name>
<dbReference type="EMBL" id="UINC01026990">
    <property type="protein sequence ID" value="SVB05440.1"/>
    <property type="molecule type" value="Genomic_DNA"/>
</dbReference>
<gene>
    <name evidence="2" type="ORF">METZ01_LOCUS158294</name>
</gene>
<dbReference type="InterPro" id="IPR015298">
    <property type="entry name" value="Phage_T4_Gp8"/>
</dbReference>
<reference evidence="2" key="1">
    <citation type="submission" date="2018-05" db="EMBL/GenBank/DDBJ databases">
        <authorList>
            <person name="Lanie J.A."/>
            <person name="Ng W.-L."/>
            <person name="Kazmierczak K.M."/>
            <person name="Andrzejewski T.M."/>
            <person name="Davidsen T.M."/>
            <person name="Wayne K.J."/>
            <person name="Tettelin H."/>
            <person name="Glass J.I."/>
            <person name="Rusch D."/>
            <person name="Podicherti R."/>
            <person name="Tsui H.-C.T."/>
            <person name="Winkler M.E."/>
        </authorList>
    </citation>
    <scope>NUCLEOTIDE SEQUENCE</scope>
</reference>
<feature type="domain" description="Bacteriophage T4 Gp8" evidence="1">
    <location>
        <begin position="3"/>
        <end position="119"/>
    </location>
</feature>
<protein>
    <recommendedName>
        <fullName evidence="1">Bacteriophage T4 Gp8 domain-containing protein</fullName>
    </recommendedName>
</protein>
<evidence type="ECO:0000259" key="1">
    <source>
        <dbReference type="Pfam" id="PF09215"/>
    </source>
</evidence>
<accession>A0A382AV50</accession>
<proteinExistence type="predicted"/>
<organism evidence="2">
    <name type="scientific">marine metagenome</name>
    <dbReference type="NCBI Taxonomy" id="408172"/>
    <lineage>
        <taxon>unclassified sequences</taxon>
        <taxon>metagenomes</taxon>
        <taxon>ecological metagenomes</taxon>
    </lineage>
</organism>
<dbReference type="SUPFAM" id="SSF89433">
    <property type="entry name" value="Baseplate structural protein gp8"/>
    <property type="match status" value="1"/>
</dbReference>
<dbReference type="InterPro" id="IPR036327">
    <property type="entry name" value="Gp8_sf"/>
</dbReference>